<protein>
    <submittedName>
        <fullName evidence="1">Uncharacterized protein</fullName>
    </submittedName>
</protein>
<evidence type="ECO:0000313" key="2">
    <source>
        <dbReference type="Proteomes" id="UP001458880"/>
    </source>
</evidence>
<dbReference type="Proteomes" id="UP001458880">
    <property type="component" value="Unassembled WGS sequence"/>
</dbReference>
<evidence type="ECO:0000313" key="1">
    <source>
        <dbReference type="EMBL" id="KAK9722057.1"/>
    </source>
</evidence>
<organism evidence="1 2">
    <name type="scientific">Popillia japonica</name>
    <name type="common">Japanese beetle</name>
    <dbReference type="NCBI Taxonomy" id="7064"/>
    <lineage>
        <taxon>Eukaryota</taxon>
        <taxon>Metazoa</taxon>
        <taxon>Ecdysozoa</taxon>
        <taxon>Arthropoda</taxon>
        <taxon>Hexapoda</taxon>
        <taxon>Insecta</taxon>
        <taxon>Pterygota</taxon>
        <taxon>Neoptera</taxon>
        <taxon>Endopterygota</taxon>
        <taxon>Coleoptera</taxon>
        <taxon>Polyphaga</taxon>
        <taxon>Scarabaeiformia</taxon>
        <taxon>Scarabaeidae</taxon>
        <taxon>Rutelinae</taxon>
        <taxon>Popillia</taxon>
    </lineage>
</organism>
<sequence>MCSRPDICYAVTYLSRFQHKPNTETWTYMKRVLRYLKGTLDQKLTYDRNISENALYGYVDADWGSDKQDRKSTTGYVYYIYGCLCMVIKEAKRVSFSVLYRGGICSVKRSMHRGHLDQEDSTRDGIKNQ</sequence>
<dbReference type="PANTHER" id="PTHR11439">
    <property type="entry name" value="GAG-POL-RELATED RETROTRANSPOSON"/>
    <property type="match status" value="1"/>
</dbReference>
<keyword evidence="2" id="KW-1185">Reference proteome</keyword>
<dbReference type="PANTHER" id="PTHR11439:SF463">
    <property type="entry name" value="REVERSE TRANSCRIPTASE TY1_COPIA-TYPE DOMAIN-CONTAINING PROTEIN"/>
    <property type="match status" value="1"/>
</dbReference>
<comment type="caution">
    <text evidence="1">The sequence shown here is derived from an EMBL/GenBank/DDBJ whole genome shotgun (WGS) entry which is preliminary data.</text>
</comment>
<dbReference type="EMBL" id="JASPKY010000192">
    <property type="protein sequence ID" value="KAK9722057.1"/>
    <property type="molecule type" value="Genomic_DNA"/>
</dbReference>
<accession>A0AAW1KMN9</accession>
<name>A0AAW1KMN9_POPJA</name>
<gene>
    <name evidence="1" type="ORF">QE152_g19890</name>
</gene>
<reference evidence="1 2" key="1">
    <citation type="journal article" date="2024" name="BMC Genomics">
        <title>De novo assembly and annotation of Popillia japonica's genome with initial clues to its potential as an invasive pest.</title>
        <authorList>
            <person name="Cucini C."/>
            <person name="Boschi S."/>
            <person name="Funari R."/>
            <person name="Cardaioli E."/>
            <person name="Iannotti N."/>
            <person name="Marturano G."/>
            <person name="Paoli F."/>
            <person name="Bruttini M."/>
            <person name="Carapelli A."/>
            <person name="Frati F."/>
            <person name="Nardi F."/>
        </authorList>
    </citation>
    <scope>NUCLEOTIDE SEQUENCE [LARGE SCALE GENOMIC DNA]</scope>
    <source>
        <strain evidence="1">DMR45628</strain>
    </source>
</reference>
<dbReference type="AlphaFoldDB" id="A0AAW1KMN9"/>
<proteinExistence type="predicted"/>